<evidence type="ECO:0000256" key="4">
    <source>
        <dbReference type="ARBA" id="ARBA00022898"/>
    </source>
</evidence>
<dbReference type="InterPro" id="IPR015421">
    <property type="entry name" value="PyrdxlP-dep_Trfase_major"/>
</dbReference>
<evidence type="ECO:0000256" key="1">
    <source>
        <dbReference type="ARBA" id="ARBA00001933"/>
    </source>
</evidence>
<dbReference type="InterPro" id="IPR020578">
    <property type="entry name" value="Aminotrans_V_PyrdxlP_BS"/>
</dbReference>
<comment type="similarity">
    <text evidence="2">Belongs to the class-V pyridoxal-phosphate-dependent aminotransferase family. Csd subfamily.</text>
</comment>
<dbReference type="GO" id="GO:0031071">
    <property type="term" value="F:cysteine desulfurase activity"/>
    <property type="evidence" value="ECO:0007669"/>
    <property type="project" value="UniProtKB-EC"/>
</dbReference>
<evidence type="ECO:0000259" key="7">
    <source>
        <dbReference type="Pfam" id="PF00266"/>
    </source>
</evidence>
<evidence type="ECO:0000256" key="3">
    <source>
        <dbReference type="ARBA" id="ARBA00012239"/>
    </source>
</evidence>
<dbReference type="PANTHER" id="PTHR43586">
    <property type="entry name" value="CYSTEINE DESULFURASE"/>
    <property type="match status" value="1"/>
</dbReference>
<keyword evidence="4" id="KW-0663">Pyridoxal phosphate</keyword>
<dbReference type="InterPro" id="IPR016454">
    <property type="entry name" value="Cysteine_dSase"/>
</dbReference>
<comment type="cofactor">
    <cofactor evidence="1 6">
        <name>pyridoxal 5'-phosphate</name>
        <dbReference type="ChEBI" id="CHEBI:597326"/>
    </cofactor>
</comment>
<dbReference type="GO" id="GO:0008483">
    <property type="term" value="F:transaminase activity"/>
    <property type="evidence" value="ECO:0007669"/>
    <property type="project" value="UniProtKB-KW"/>
</dbReference>
<dbReference type="EMBL" id="DWVZ01000034">
    <property type="protein sequence ID" value="HJC62524.1"/>
    <property type="molecule type" value="Genomic_DNA"/>
</dbReference>
<proteinExistence type="inferred from homology"/>
<reference evidence="8" key="1">
    <citation type="journal article" date="2021" name="PeerJ">
        <title>Extensive microbial diversity within the chicken gut microbiome revealed by metagenomics and culture.</title>
        <authorList>
            <person name="Gilroy R."/>
            <person name="Ravi A."/>
            <person name="Getino M."/>
            <person name="Pursley I."/>
            <person name="Horton D.L."/>
            <person name="Alikhan N.F."/>
            <person name="Baker D."/>
            <person name="Gharbi K."/>
            <person name="Hall N."/>
            <person name="Watson M."/>
            <person name="Adriaenssens E.M."/>
            <person name="Foster-Nyarko E."/>
            <person name="Jarju S."/>
            <person name="Secka A."/>
            <person name="Antonio M."/>
            <person name="Oren A."/>
            <person name="Chaudhuri R.R."/>
            <person name="La Ragione R."/>
            <person name="Hildebrand F."/>
            <person name="Pallen M.J."/>
        </authorList>
    </citation>
    <scope>NUCLEOTIDE SEQUENCE</scope>
    <source>
        <strain evidence="8">ChiBcec2-3848</strain>
    </source>
</reference>
<dbReference type="InterPro" id="IPR015422">
    <property type="entry name" value="PyrdxlP-dep_Trfase_small"/>
</dbReference>
<accession>A0A9D2PLQ6</accession>
<dbReference type="PROSITE" id="PS00595">
    <property type="entry name" value="AA_TRANSFER_CLASS_5"/>
    <property type="match status" value="1"/>
</dbReference>
<dbReference type="SUPFAM" id="SSF53383">
    <property type="entry name" value="PLP-dependent transferases"/>
    <property type="match status" value="1"/>
</dbReference>
<evidence type="ECO:0000256" key="6">
    <source>
        <dbReference type="RuleBase" id="RU004504"/>
    </source>
</evidence>
<sequence>MKKIYLDQASTSFPKAPGTAEAVYDYLSRSPVNVNRGGYDAAYSVEEQIFDTREQLRRLFGFSSGKGKNVIFTGNITASLNYILKGILKPGDHVLVTAMEHNAVMRPLTQLKKTGVTFDRIPCLPDGSLLLAEAEALLRPETRFLVCLHASNVCGTLMPVQEIGDFCRKHGLLFILDTAQTAGVLPLDMEALHIDALAFTGHKGLRGPQGIGGFLIRDALAQEMVPLISGGTGSISHTEEIPDFLPDRFEPGTPNIPGILGLHAALTHLEKISAEEIFCREMELTEYFLKGIQKLDPQETSLRLIGKKTAKDRCAVVSLQTPGMDMAEAAYLLDSRYGIMTRVGLHCAPSAHKTLGTYPEGTIRFSFGPENTKEELDAALAALAEITGICTRKEYAHGI</sequence>
<dbReference type="InterPro" id="IPR015424">
    <property type="entry name" value="PyrdxlP-dep_Trfase"/>
</dbReference>
<name>A0A9D2PLQ6_9FIRM</name>
<reference evidence="8" key="2">
    <citation type="submission" date="2021-04" db="EMBL/GenBank/DDBJ databases">
        <authorList>
            <person name="Gilroy R."/>
        </authorList>
    </citation>
    <scope>NUCLEOTIDE SEQUENCE</scope>
    <source>
        <strain evidence="8">ChiBcec2-3848</strain>
    </source>
</reference>
<dbReference type="NCBIfam" id="TIGR01977">
    <property type="entry name" value="am_tr_V_EF2568"/>
    <property type="match status" value="1"/>
</dbReference>
<comment type="caution">
    <text evidence="8">The sequence shown here is derived from an EMBL/GenBank/DDBJ whole genome shotgun (WGS) entry which is preliminary data.</text>
</comment>
<dbReference type="Gene3D" id="3.40.640.10">
    <property type="entry name" value="Type I PLP-dependent aspartate aminotransferase-like (Major domain)"/>
    <property type="match status" value="1"/>
</dbReference>
<evidence type="ECO:0000313" key="9">
    <source>
        <dbReference type="Proteomes" id="UP000823886"/>
    </source>
</evidence>
<keyword evidence="8" id="KW-0808">Transferase</keyword>
<keyword evidence="8" id="KW-0032">Aminotransferase</keyword>
<dbReference type="PIRSF" id="PIRSF005572">
    <property type="entry name" value="NifS"/>
    <property type="match status" value="1"/>
</dbReference>
<dbReference type="Proteomes" id="UP000823886">
    <property type="component" value="Unassembled WGS sequence"/>
</dbReference>
<feature type="domain" description="Aminotransferase class V" evidence="7">
    <location>
        <begin position="4"/>
        <end position="378"/>
    </location>
</feature>
<dbReference type="Pfam" id="PF00266">
    <property type="entry name" value="Aminotran_5"/>
    <property type="match status" value="1"/>
</dbReference>
<dbReference type="InterPro" id="IPR010969">
    <property type="entry name" value="Cys_dSase-rel_unknwn_funct"/>
</dbReference>
<dbReference type="AlphaFoldDB" id="A0A9D2PLQ6"/>
<evidence type="ECO:0000256" key="2">
    <source>
        <dbReference type="ARBA" id="ARBA00010447"/>
    </source>
</evidence>
<evidence type="ECO:0000313" key="8">
    <source>
        <dbReference type="EMBL" id="HJC62524.1"/>
    </source>
</evidence>
<dbReference type="Gene3D" id="3.90.1150.10">
    <property type="entry name" value="Aspartate Aminotransferase, domain 1"/>
    <property type="match status" value="1"/>
</dbReference>
<evidence type="ECO:0000256" key="5">
    <source>
        <dbReference type="ARBA" id="ARBA00050776"/>
    </source>
</evidence>
<dbReference type="EC" id="2.8.1.7" evidence="3"/>
<dbReference type="PANTHER" id="PTHR43586:SF4">
    <property type="entry name" value="ISOPENICILLIN N EPIMERASE"/>
    <property type="match status" value="1"/>
</dbReference>
<gene>
    <name evidence="8" type="ORF">H9753_02740</name>
</gene>
<protein>
    <recommendedName>
        <fullName evidence="3">cysteine desulfurase</fullName>
        <ecNumber evidence="3">2.8.1.7</ecNumber>
    </recommendedName>
</protein>
<organism evidence="8 9">
    <name type="scientific">Candidatus Blautia merdavium</name>
    <dbReference type="NCBI Taxonomy" id="2838494"/>
    <lineage>
        <taxon>Bacteria</taxon>
        <taxon>Bacillati</taxon>
        <taxon>Bacillota</taxon>
        <taxon>Clostridia</taxon>
        <taxon>Lachnospirales</taxon>
        <taxon>Lachnospiraceae</taxon>
        <taxon>Blautia</taxon>
    </lineage>
</organism>
<dbReference type="InterPro" id="IPR000192">
    <property type="entry name" value="Aminotrans_V_dom"/>
</dbReference>
<comment type="catalytic activity">
    <reaction evidence="5">
        <text>(sulfur carrier)-H + L-cysteine = (sulfur carrier)-SH + L-alanine</text>
        <dbReference type="Rhea" id="RHEA:43892"/>
        <dbReference type="Rhea" id="RHEA-COMP:14737"/>
        <dbReference type="Rhea" id="RHEA-COMP:14739"/>
        <dbReference type="ChEBI" id="CHEBI:29917"/>
        <dbReference type="ChEBI" id="CHEBI:35235"/>
        <dbReference type="ChEBI" id="CHEBI:57972"/>
        <dbReference type="ChEBI" id="CHEBI:64428"/>
        <dbReference type="EC" id="2.8.1.7"/>
    </reaction>
</comment>